<keyword evidence="3" id="KW-1185">Reference proteome</keyword>
<proteinExistence type="predicted"/>
<dbReference type="WBParaSite" id="HCON_00166950-00001">
    <property type="protein sequence ID" value="HCON_00166950-00001"/>
    <property type="gene ID" value="HCON_00166950"/>
</dbReference>
<dbReference type="Proteomes" id="UP000025227">
    <property type="component" value="Unplaced"/>
</dbReference>
<keyword evidence="2" id="KW-0732">Signal</keyword>
<sequence length="519" mass="57980">MRIALIVAILRWILAEDNFTDPMAFELLHTDKSPFDAKEDIFTTDDFGSFSPPPKFSNEAKLPSDMESRTTEVLPPAFSPQPPGREHILQRALQKNLGPKSAQFENRLIPSSETYGDIQGTDSAVLLSKKQELNTDDLESSGEQKSGLSTTHVDSDDGNTDHMEGDPEGSLENDPVIQKQLEEFASAVKQQSDMGKTLFSSADFNVPSDNNSLVEGSRKSQSEILDNSEAVFPDQTVAIRTTLPSPRTPPKRGAVEGCPAPVMCTKNCFVYINEHGCQDCQCLWQALACDVDDDCPEAAQFCDLGKCNCRPGLRQDMMRSGACEQDPDFKDPSSVNGIQEPPRRVRRRAEMLQEDKEKTLPLLPRGRHRSMNNGQQMSRHMNLGIHGSAPYLEDDVRPPAPPPKPGRVSRMLIDRSIAGTFPDLPPLEPLTRFISSSPNDKPFRKRNKNIVDEERRKGRKSDRLVEFPISSRVAAAHSEGVLLLPPLPLSVHPTKEELRRHNHFKSVFSRTNRRHWQSA</sequence>
<reference evidence="4" key="1">
    <citation type="submission" date="2020-12" db="UniProtKB">
        <authorList>
            <consortium name="WormBaseParasite"/>
        </authorList>
    </citation>
    <scope>IDENTIFICATION</scope>
    <source>
        <strain evidence="4">MHco3</strain>
    </source>
</reference>
<feature type="compositionally biased region" description="Polar residues" evidence="1">
    <location>
        <begin position="141"/>
        <end position="152"/>
    </location>
</feature>
<evidence type="ECO:0000256" key="1">
    <source>
        <dbReference type="SAM" id="MobiDB-lite"/>
    </source>
</evidence>
<organism evidence="3 4">
    <name type="scientific">Haemonchus contortus</name>
    <name type="common">Barber pole worm</name>
    <dbReference type="NCBI Taxonomy" id="6289"/>
    <lineage>
        <taxon>Eukaryota</taxon>
        <taxon>Metazoa</taxon>
        <taxon>Ecdysozoa</taxon>
        <taxon>Nematoda</taxon>
        <taxon>Chromadorea</taxon>
        <taxon>Rhabditida</taxon>
        <taxon>Rhabditina</taxon>
        <taxon>Rhabditomorpha</taxon>
        <taxon>Strongyloidea</taxon>
        <taxon>Trichostrongylidae</taxon>
        <taxon>Haemonchus</taxon>
    </lineage>
</organism>
<name>A0A7I4Z000_HAECO</name>
<evidence type="ECO:0000256" key="2">
    <source>
        <dbReference type="SAM" id="SignalP"/>
    </source>
</evidence>
<dbReference type="AlphaFoldDB" id="A0A7I4Z000"/>
<accession>A0A7I4Z000</accession>
<dbReference type="OMA" id="LAHENFT"/>
<feature type="chain" id="PRO_5029475945" evidence="2">
    <location>
        <begin position="16"/>
        <end position="519"/>
    </location>
</feature>
<feature type="region of interest" description="Disordered" evidence="1">
    <location>
        <begin position="322"/>
        <end position="345"/>
    </location>
</feature>
<feature type="compositionally biased region" description="Basic and acidic residues" evidence="1">
    <location>
        <begin position="153"/>
        <end position="165"/>
    </location>
</feature>
<protein>
    <submittedName>
        <fullName evidence="4">Low-density lipoprotein receptor-related protein 2</fullName>
    </submittedName>
</protein>
<dbReference type="OrthoDB" id="5877577at2759"/>
<feature type="signal peptide" evidence="2">
    <location>
        <begin position="1"/>
        <end position="15"/>
    </location>
</feature>
<feature type="region of interest" description="Disordered" evidence="1">
    <location>
        <begin position="134"/>
        <end position="173"/>
    </location>
</feature>
<evidence type="ECO:0000313" key="3">
    <source>
        <dbReference type="Proteomes" id="UP000025227"/>
    </source>
</evidence>
<evidence type="ECO:0000313" key="4">
    <source>
        <dbReference type="WBParaSite" id="HCON_00166950-00001"/>
    </source>
</evidence>